<accession>A0A8H4R5D3</accession>
<name>A0A8H4R5D3_9AGAR</name>
<proteinExistence type="predicted"/>
<comment type="caution">
    <text evidence="2">The sequence shown here is derived from an EMBL/GenBank/DDBJ whole genome shotgun (WGS) entry which is preliminary data.</text>
</comment>
<evidence type="ECO:0000313" key="2">
    <source>
        <dbReference type="EMBL" id="KAF4623582.1"/>
    </source>
</evidence>
<dbReference type="EMBL" id="JAACJL010000001">
    <property type="protein sequence ID" value="KAF4623582.1"/>
    <property type="molecule type" value="Genomic_DNA"/>
</dbReference>
<keyword evidence="1" id="KW-0732">Signal</keyword>
<feature type="chain" id="PRO_5034946193" evidence="1">
    <location>
        <begin position="23"/>
        <end position="262"/>
    </location>
</feature>
<evidence type="ECO:0000256" key="1">
    <source>
        <dbReference type="SAM" id="SignalP"/>
    </source>
</evidence>
<feature type="signal peptide" evidence="1">
    <location>
        <begin position="1"/>
        <end position="22"/>
    </location>
</feature>
<protein>
    <submittedName>
        <fullName evidence="2">Uncharacterized protein</fullName>
    </submittedName>
</protein>
<reference evidence="2 3" key="1">
    <citation type="submission" date="2019-12" db="EMBL/GenBank/DDBJ databases">
        <authorList>
            <person name="Floudas D."/>
            <person name="Bentzer J."/>
            <person name="Ahren D."/>
            <person name="Johansson T."/>
            <person name="Persson P."/>
            <person name="Tunlid A."/>
        </authorList>
    </citation>
    <scope>NUCLEOTIDE SEQUENCE [LARGE SCALE GENOMIC DNA]</scope>
    <source>
        <strain evidence="2 3">CBS 102.39</strain>
    </source>
</reference>
<dbReference type="AlphaFoldDB" id="A0A8H4R5D3"/>
<gene>
    <name evidence="2" type="ORF">D9613_002395</name>
</gene>
<organism evidence="2 3">
    <name type="scientific">Agrocybe pediades</name>
    <dbReference type="NCBI Taxonomy" id="84607"/>
    <lineage>
        <taxon>Eukaryota</taxon>
        <taxon>Fungi</taxon>
        <taxon>Dikarya</taxon>
        <taxon>Basidiomycota</taxon>
        <taxon>Agaricomycotina</taxon>
        <taxon>Agaricomycetes</taxon>
        <taxon>Agaricomycetidae</taxon>
        <taxon>Agaricales</taxon>
        <taxon>Agaricineae</taxon>
        <taxon>Strophariaceae</taxon>
        <taxon>Agrocybe</taxon>
    </lineage>
</organism>
<evidence type="ECO:0000313" key="3">
    <source>
        <dbReference type="Proteomes" id="UP000521872"/>
    </source>
</evidence>
<keyword evidence="3" id="KW-1185">Reference proteome</keyword>
<dbReference type="Proteomes" id="UP000521872">
    <property type="component" value="Unassembled WGS sequence"/>
</dbReference>
<sequence length="262" mass="29559">MKYTTLFTLIGYGLTSILSVSALPAPTLSSSASSLAPASHGHANTTISARSPLAGIEDQVQDIFGRHDQHILQRYFNHEVGMQISQRDWAEGTVEPLERSVSHPKGMSHQEYLESKLKSLQDSGLEEHNLGKRLYAAIARAVIKGVIKIIKLIKGKIEADKKKRAKWTGEMIGQFRAKYPHYNFVICHVKHHYSFKGQRGKDWGHSHQELPVSFHKTVGYEIYWFREGVFDRDGDGGWLNWSYSGNVKSATNKNSHIVFGRL</sequence>